<dbReference type="AlphaFoldDB" id="A0A6H1Q537"/>
<sequence>MSKFKSYFLILLVNFITGCSSIPQNTSNSCSIFNERYLWYKHAKNTEKKWGTPIYIQLAIIKMESDFDWLAKPPRQKLFKIIPFKRPSSSFGYSQAVKGTWEQYKKETGNKLATRTRFKDSVDFIGWYTDKTESLLKISKKDAFRQYLAYHEGWGGYKNYKNNQKVIGLAKKVEKQSNKYKSQLEDCQKRLNKNKFIIF</sequence>
<evidence type="ECO:0000259" key="1">
    <source>
        <dbReference type="Pfam" id="PF19489"/>
    </source>
</evidence>
<dbReference type="CDD" id="cd00442">
    <property type="entry name" value="Lyz-like"/>
    <property type="match status" value="1"/>
</dbReference>
<dbReference type="Pfam" id="PF19489">
    <property type="entry name" value="SLT_4"/>
    <property type="match status" value="1"/>
</dbReference>
<reference evidence="2 3" key="1">
    <citation type="journal article" date="2020" name="Nat. Microbiol.">
        <title>Lysogenic host-virus interactions in SAR11 marine bacteria.</title>
        <authorList>
            <person name="Morris R.M."/>
            <person name="Cain K.R."/>
            <person name="Hvorecny K.L."/>
            <person name="Kollman J.M."/>
        </authorList>
    </citation>
    <scope>NUCLEOTIDE SEQUENCE [LARGE SCALE GENOMIC DNA]</scope>
    <source>
        <strain evidence="2 3">NP1</strain>
    </source>
</reference>
<dbReference type="RefSeq" id="WP_168607068.1">
    <property type="nucleotide sequence ID" value="NZ_CP038852.1"/>
</dbReference>
<dbReference type="SUPFAM" id="SSF53955">
    <property type="entry name" value="Lysozyme-like"/>
    <property type="match status" value="1"/>
</dbReference>
<evidence type="ECO:0000313" key="3">
    <source>
        <dbReference type="Proteomes" id="UP000501094"/>
    </source>
</evidence>
<proteinExistence type="predicted"/>
<dbReference type="Proteomes" id="UP000501094">
    <property type="component" value="Chromosome"/>
</dbReference>
<protein>
    <submittedName>
        <fullName evidence="2">Lytic transglycosylase</fullName>
    </submittedName>
</protein>
<gene>
    <name evidence="2" type="ORF">E5R92_05365</name>
</gene>
<dbReference type="EMBL" id="CP038852">
    <property type="protein sequence ID" value="QIZ21209.1"/>
    <property type="molecule type" value="Genomic_DNA"/>
</dbReference>
<feature type="domain" description="Transglycosylase SLT" evidence="1">
    <location>
        <begin position="8"/>
        <end position="187"/>
    </location>
</feature>
<organism evidence="2 3">
    <name type="scientific">Candidatus Pelagibacter giovannonii</name>
    <dbReference type="NCBI Taxonomy" id="2563896"/>
    <lineage>
        <taxon>Bacteria</taxon>
        <taxon>Pseudomonadati</taxon>
        <taxon>Pseudomonadota</taxon>
        <taxon>Alphaproteobacteria</taxon>
        <taxon>Candidatus Pelagibacterales</taxon>
        <taxon>Candidatus Pelagibacteraceae</taxon>
        <taxon>Candidatus Pelagibacter</taxon>
    </lineage>
</organism>
<accession>A0A6H1Q537</accession>
<keyword evidence="3" id="KW-1185">Reference proteome</keyword>
<dbReference type="PROSITE" id="PS51257">
    <property type="entry name" value="PROKAR_LIPOPROTEIN"/>
    <property type="match status" value="1"/>
</dbReference>
<dbReference type="InterPro" id="IPR023346">
    <property type="entry name" value="Lysozyme-like_dom_sf"/>
</dbReference>
<dbReference type="InterPro" id="IPR045795">
    <property type="entry name" value="SLT_4"/>
</dbReference>
<evidence type="ECO:0000313" key="2">
    <source>
        <dbReference type="EMBL" id="QIZ21209.1"/>
    </source>
</evidence>
<dbReference type="KEGG" id="peg:E5R92_05365"/>
<name>A0A6H1Q537_9PROT</name>
<dbReference type="Gene3D" id="1.10.530.10">
    <property type="match status" value="1"/>
</dbReference>